<dbReference type="InterPro" id="IPR038696">
    <property type="entry name" value="IalB_sf"/>
</dbReference>
<dbReference type="Proteomes" id="UP000256900">
    <property type="component" value="Unassembled WGS sequence"/>
</dbReference>
<keyword evidence="1" id="KW-0732">Signal</keyword>
<keyword evidence="3" id="KW-1185">Reference proteome</keyword>
<gene>
    <name evidence="2" type="ORF">DES32_2257</name>
</gene>
<dbReference type="AlphaFoldDB" id="A0A3D9Z4X5"/>
<accession>A0A3D9Z4X5</accession>
<dbReference type="InterPro" id="IPR010642">
    <property type="entry name" value="Invasion_prot_B"/>
</dbReference>
<reference evidence="2 3" key="1">
    <citation type="submission" date="2018-08" db="EMBL/GenBank/DDBJ databases">
        <title>Genomic Encyclopedia of Type Strains, Phase IV (KMG-IV): sequencing the most valuable type-strain genomes for metagenomic binning, comparative biology and taxonomic classification.</title>
        <authorList>
            <person name="Goeker M."/>
        </authorList>
    </citation>
    <scope>NUCLEOTIDE SEQUENCE [LARGE SCALE GENOMIC DNA]</scope>
    <source>
        <strain evidence="2 3">BW863</strain>
    </source>
</reference>
<dbReference type="RefSeq" id="WP_165204256.1">
    <property type="nucleotide sequence ID" value="NZ_CP025086.1"/>
</dbReference>
<feature type="chain" id="PRO_5017551274" evidence="1">
    <location>
        <begin position="23"/>
        <end position="189"/>
    </location>
</feature>
<feature type="signal peptide" evidence="1">
    <location>
        <begin position="1"/>
        <end position="22"/>
    </location>
</feature>
<dbReference type="Gene3D" id="2.60.40.1880">
    <property type="entry name" value="Invasion associated locus B (IalB) protein"/>
    <property type="match status" value="1"/>
</dbReference>
<proteinExistence type="predicted"/>
<protein>
    <submittedName>
        <fullName evidence="2">Invasion protein IalB</fullName>
    </submittedName>
</protein>
<sequence length="189" mass="20233">MSVRVLFPACLLIAGLTAPVWAETANPPPDAAKPEKHEKLELRPGVTSKGYGSWSLRCEAGHTEGAARTCEVSETVETESGKPVAKISVGRHNPSDPLSIIVILPTNVSFPSTVHIRTDNDDKWGLELEWQRCIPGACIASADLSPATVAHWSNLDTAGKIVFRDAAGDEVGLPMSLRGFGNAYEAFNK</sequence>
<organism evidence="2 3">
    <name type="scientific">Methylovirgula ligni</name>
    <dbReference type="NCBI Taxonomy" id="569860"/>
    <lineage>
        <taxon>Bacteria</taxon>
        <taxon>Pseudomonadati</taxon>
        <taxon>Pseudomonadota</taxon>
        <taxon>Alphaproteobacteria</taxon>
        <taxon>Hyphomicrobiales</taxon>
        <taxon>Beijerinckiaceae</taxon>
        <taxon>Methylovirgula</taxon>
    </lineage>
</organism>
<name>A0A3D9Z4X5_9HYPH</name>
<evidence type="ECO:0000313" key="2">
    <source>
        <dbReference type="EMBL" id="REF86209.1"/>
    </source>
</evidence>
<dbReference type="Pfam" id="PF06776">
    <property type="entry name" value="IalB"/>
    <property type="match status" value="1"/>
</dbReference>
<evidence type="ECO:0000256" key="1">
    <source>
        <dbReference type="SAM" id="SignalP"/>
    </source>
</evidence>
<evidence type="ECO:0000313" key="3">
    <source>
        <dbReference type="Proteomes" id="UP000256900"/>
    </source>
</evidence>
<comment type="caution">
    <text evidence="2">The sequence shown here is derived from an EMBL/GenBank/DDBJ whole genome shotgun (WGS) entry which is preliminary data.</text>
</comment>
<dbReference type="EMBL" id="QUMO01000003">
    <property type="protein sequence ID" value="REF86209.1"/>
    <property type="molecule type" value="Genomic_DNA"/>
</dbReference>